<dbReference type="Ensembl" id="ENSACCT00020025431.1">
    <property type="protein sequence ID" value="ENSACCP00020024351.1"/>
    <property type="gene ID" value="ENSACCG00020016672.1"/>
</dbReference>
<evidence type="ECO:0000313" key="8">
    <source>
        <dbReference type="Ensembl" id="ENSACCP00020024351.1"/>
    </source>
</evidence>
<proteinExistence type="predicted"/>
<evidence type="ECO:0000256" key="1">
    <source>
        <dbReference type="ARBA" id="ARBA00022679"/>
    </source>
</evidence>
<dbReference type="Proteomes" id="UP000472275">
    <property type="component" value="Unassembled WGS sequence"/>
</dbReference>
<dbReference type="GO" id="GO:0004519">
    <property type="term" value="F:endonuclease activity"/>
    <property type="evidence" value="ECO:0007669"/>
    <property type="project" value="UniProtKB-KW"/>
</dbReference>
<dbReference type="AlphaFoldDB" id="A0A663FHN0"/>
<keyword evidence="5" id="KW-0378">Hydrolase</keyword>
<organism evidence="8 9">
    <name type="scientific">Aquila chrysaetos chrysaetos</name>
    <dbReference type="NCBI Taxonomy" id="223781"/>
    <lineage>
        <taxon>Eukaryota</taxon>
        <taxon>Metazoa</taxon>
        <taxon>Chordata</taxon>
        <taxon>Craniata</taxon>
        <taxon>Vertebrata</taxon>
        <taxon>Euteleostomi</taxon>
        <taxon>Archelosauria</taxon>
        <taxon>Archosauria</taxon>
        <taxon>Dinosauria</taxon>
        <taxon>Saurischia</taxon>
        <taxon>Theropoda</taxon>
        <taxon>Coelurosauria</taxon>
        <taxon>Aves</taxon>
        <taxon>Neognathae</taxon>
        <taxon>Neoaves</taxon>
        <taxon>Telluraves</taxon>
        <taxon>Accipitrimorphae</taxon>
        <taxon>Accipitriformes</taxon>
        <taxon>Accipitridae</taxon>
        <taxon>Accipitrinae</taxon>
        <taxon>Aquila</taxon>
    </lineage>
</organism>
<dbReference type="Gene3D" id="2.30.30.850">
    <property type="match status" value="1"/>
</dbReference>
<keyword evidence="4" id="KW-0255">Endonuclease</keyword>
<dbReference type="GeneTree" id="ENSGT01120000272002"/>
<feature type="compositionally biased region" description="Polar residues" evidence="6">
    <location>
        <begin position="1"/>
        <end position="10"/>
    </location>
</feature>
<name>A0A663FHN0_AQUCH</name>
<dbReference type="GO" id="GO:0016787">
    <property type="term" value="F:hydrolase activity"/>
    <property type="evidence" value="ECO:0007669"/>
    <property type="project" value="UniProtKB-KW"/>
</dbReference>
<keyword evidence="3" id="KW-0540">Nuclease</keyword>
<evidence type="ECO:0000259" key="7">
    <source>
        <dbReference type="Pfam" id="PF18697"/>
    </source>
</evidence>
<sequence length="106" mass="11883">AALHPQTQQLAPPASTPQPPYVSTAGPLELDTAVHPFQPGDWVYVKSWTAEPLAEKWKGPYQVLLTTYTAAKVWGKGPWLHYSRVKKAPTGNWKSKENRSFEIENL</sequence>
<dbReference type="InterPro" id="IPR040643">
    <property type="entry name" value="MLVIN_C"/>
</dbReference>
<protein>
    <recommendedName>
        <fullName evidence="7">Murine leukemia virus integrase C-terminal domain-containing protein</fullName>
    </recommendedName>
</protein>
<evidence type="ECO:0000256" key="2">
    <source>
        <dbReference type="ARBA" id="ARBA00022695"/>
    </source>
</evidence>
<dbReference type="GO" id="GO:0016779">
    <property type="term" value="F:nucleotidyltransferase activity"/>
    <property type="evidence" value="ECO:0007669"/>
    <property type="project" value="UniProtKB-KW"/>
</dbReference>
<reference evidence="8" key="1">
    <citation type="submission" date="2025-08" db="UniProtKB">
        <authorList>
            <consortium name="Ensembl"/>
        </authorList>
    </citation>
    <scope>IDENTIFICATION</scope>
</reference>
<keyword evidence="2" id="KW-0548">Nucleotidyltransferase</keyword>
<feature type="region of interest" description="Disordered" evidence="6">
    <location>
        <begin position="1"/>
        <end position="25"/>
    </location>
</feature>
<evidence type="ECO:0000256" key="3">
    <source>
        <dbReference type="ARBA" id="ARBA00022722"/>
    </source>
</evidence>
<keyword evidence="9" id="KW-1185">Reference proteome</keyword>
<evidence type="ECO:0000256" key="4">
    <source>
        <dbReference type="ARBA" id="ARBA00022759"/>
    </source>
</evidence>
<evidence type="ECO:0000313" key="9">
    <source>
        <dbReference type="Proteomes" id="UP000472275"/>
    </source>
</evidence>
<accession>A0A663FHN0</accession>
<feature type="domain" description="Murine leukemia virus integrase C-terminal" evidence="7">
    <location>
        <begin position="35"/>
        <end position="88"/>
    </location>
</feature>
<reference evidence="8" key="2">
    <citation type="submission" date="2025-09" db="UniProtKB">
        <authorList>
            <consortium name="Ensembl"/>
        </authorList>
    </citation>
    <scope>IDENTIFICATION</scope>
</reference>
<dbReference type="InParanoid" id="A0A663FHN0"/>
<evidence type="ECO:0000256" key="5">
    <source>
        <dbReference type="ARBA" id="ARBA00022801"/>
    </source>
</evidence>
<dbReference type="Pfam" id="PF18697">
    <property type="entry name" value="MLVIN_C"/>
    <property type="match status" value="1"/>
</dbReference>
<evidence type="ECO:0000256" key="6">
    <source>
        <dbReference type="SAM" id="MobiDB-lite"/>
    </source>
</evidence>
<keyword evidence="1" id="KW-0808">Transferase</keyword>